<dbReference type="EMBL" id="FNGS01000008">
    <property type="protein sequence ID" value="SDM71958.1"/>
    <property type="molecule type" value="Genomic_DNA"/>
</dbReference>
<dbReference type="SUPFAM" id="SSF50692">
    <property type="entry name" value="ADC-like"/>
    <property type="match status" value="1"/>
</dbReference>
<feature type="domain" description="4Fe-4S ferredoxin-type" evidence="2">
    <location>
        <begin position="844"/>
        <end position="873"/>
    </location>
</feature>
<reference evidence="3 4" key="1">
    <citation type="submission" date="2016-10" db="EMBL/GenBank/DDBJ databases">
        <authorList>
            <person name="de Groot N.N."/>
        </authorList>
    </citation>
    <scope>NUCLEOTIDE SEQUENCE [LARGE SCALE GENOMIC DNA]</scope>
    <source>
        <strain evidence="3 4">DSM 21668</strain>
    </source>
</reference>
<accession>A0A1G9VI41</accession>
<organism evidence="3 4">
    <name type="scientific">Siphonobacter aquaeclarae</name>
    <dbReference type="NCBI Taxonomy" id="563176"/>
    <lineage>
        <taxon>Bacteria</taxon>
        <taxon>Pseudomonadati</taxon>
        <taxon>Bacteroidota</taxon>
        <taxon>Cytophagia</taxon>
        <taxon>Cytophagales</taxon>
        <taxon>Cytophagaceae</taxon>
        <taxon>Siphonobacter</taxon>
    </lineage>
</organism>
<dbReference type="OrthoDB" id="9779457at2"/>
<dbReference type="CDD" id="cd02784">
    <property type="entry name" value="MopB_CT_PHLH"/>
    <property type="match status" value="1"/>
</dbReference>
<dbReference type="Gene3D" id="3.30.200.210">
    <property type="match status" value="1"/>
</dbReference>
<feature type="domain" description="4Fe-4S ferredoxin-type" evidence="2">
    <location>
        <begin position="739"/>
        <end position="769"/>
    </location>
</feature>
<feature type="compositionally biased region" description="Basic and acidic residues" evidence="1">
    <location>
        <begin position="1005"/>
        <end position="1022"/>
    </location>
</feature>
<feature type="region of interest" description="Disordered" evidence="1">
    <location>
        <begin position="999"/>
        <end position="1022"/>
    </location>
</feature>
<dbReference type="Gene3D" id="3.40.50.740">
    <property type="match status" value="1"/>
</dbReference>
<dbReference type="RefSeq" id="WP_093207449.1">
    <property type="nucleotide sequence ID" value="NZ_FNGS01000008.1"/>
</dbReference>
<dbReference type="SUPFAM" id="SSF54862">
    <property type="entry name" value="4Fe-4S ferredoxins"/>
    <property type="match status" value="1"/>
</dbReference>
<dbReference type="SUPFAM" id="SSF53706">
    <property type="entry name" value="Formate dehydrogenase/DMSO reductase, domains 1-3"/>
    <property type="match status" value="1"/>
</dbReference>
<dbReference type="Gene3D" id="2.40.40.20">
    <property type="match status" value="1"/>
</dbReference>
<dbReference type="Pfam" id="PF12838">
    <property type="entry name" value="Fer4_7"/>
    <property type="match status" value="1"/>
</dbReference>
<feature type="domain" description="4Fe-4S ferredoxin-type" evidence="2">
    <location>
        <begin position="812"/>
        <end position="843"/>
    </location>
</feature>
<dbReference type="PANTHER" id="PTHR42783:SF3">
    <property type="entry name" value="GLUTAMATE SYNTHASE [NADPH] SMALL CHAIN-RELATED"/>
    <property type="match status" value="1"/>
</dbReference>
<dbReference type="NCBIfam" id="TIGR04519">
    <property type="entry name" value="MoCo_extend_TAT"/>
    <property type="match status" value="1"/>
</dbReference>
<dbReference type="InterPro" id="IPR017896">
    <property type="entry name" value="4Fe4S_Fe-S-bd"/>
</dbReference>
<dbReference type="PROSITE" id="PS51379">
    <property type="entry name" value="4FE4S_FER_2"/>
    <property type="match status" value="3"/>
</dbReference>
<dbReference type="InterPro" id="IPR030948">
    <property type="entry name" value="TAT_var_transloc_signal_dom"/>
</dbReference>
<dbReference type="CDD" id="cd10551">
    <property type="entry name" value="PsrB"/>
    <property type="match status" value="1"/>
</dbReference>
<evidence type="ECO:0000313" key="3">
    <source>
        <dbReference type="EMBL" id="SDM71958.1"/>
    </source>
</evidence>
<evidence type="ECO:0000313" key="4">
    <source>
        <dbReference type="Proteomes" id="UP000198901"/>
    </source>
</evidence>
<gene>
    <name evidence="3" type="ORF">SAMN04488090_4124</name>
</gene>
<name>A0A1G9VI41_9BACT</name>
<protein>
    <submittedName>
        <fullName evidence="3">Quinol:cytochrome c oxidoreductase iron-sulfur protein</fullName>
    </submittedName>
</protein>
<dbReference type="AlphaFoldDB" id="A0A1G9VI41"/>
<dbReference type="InterPro" id="IPR009010">
    <property type="entry name" value="Asp_de-COase-like_dom_sf"/>
</dbReference>
<sequence>MENTTKRYWRGLEELRNDPEFVKNSHREFADASDITDGGGTYRRDFLKMLGFGVAAVSLAACEAPVKKVIPYLNKPVDVEPGVANYYASSFVDGGEYCSVLVKTREGRPIFIEGNPLSGISQGGVGTRVHASVLSLYDNEKLKEPHKGGKKTEWETLDKEVAAALAKSQNIRLVTGTVLSPTTKAVIEAFKAKYPSTVHVSYDPASAYGLTQVHGGQLPAFDFSKAKVIVSLDADFLGTWISPDEFAKQWAAGRKVSSGKGGNRQMSRHYDFSSIMSLTASNADYRGRLKPSQLGLVASTLLKLIGGSASTADVKVEFLEKAAKDLKAAAPGSTLVVSGSNDANVQAVVAEINKLLGNYGTTIAGTANYKQGNDDAFNTFATELKAGKVDAVIFYGANPVYNSPRGKEIAEALPNVKLSVSFADRAEETASLCQYIAPDSHFLESWGDAEPKPGYFSIIQPTISTIFNTRQAQSSLLTWAGQNGDFYEFLKKNWAATILKTNSKEAWNKAVYDGVFEPAKGTTPAAPSTTYDLLTALGKVSGTYRANSDKLEFIAYEKVGMGTGSQANNPWLQEFPDPISKACWDNYATLSQKTAEKLNVKQNDVVKLEIAGKEAIELPVLIQPGQVNDTVGVAIGYGRTKAGKAADGVGKNVFPWINATGADITVTPTGSTYKWGIAQTQTHNTVMARESVVQETVLAKYQENAQAGRFFPKVATSEGAKAPNDITLWNGHKKNNHSWGMVIDLNLCTGCGACVVACQSENNVPVVGRKEVVMRREMHWIRIDRYYSSVQPKEDESVFQELKTLELASENPEVVFQPMMCQHCSNAPCETVCPVLATTHSNEGLNQMTYNRCIGTRYCANNCPYKVRRFNWFKYFDEDQFPYHFNNDLGKMVINPEVTVRSRGVMEKCSFCVQRIQAGKLSAKRERRSLYANEVKAACSASCATGAIVFGDMNNPESDIFKILADEKEGRAFTMLEEINVLPQVNYLTKIRNKDEADAQAIHKGGHEKPKKEAHKHEKEHA</sequence>
<dbReference type="Proteomes" id="UP000198901">
    <property type="component" value="Unassembled WGS sequence"/>
</dbReference>
<proteinExistence type="predicted"/>
<keyword evidence="4" id="KW-1185">Reference proteome</keyword>
<evidence type="ECO:0000259" key="2">
    <source>
        <dbReference type="PROSITE" id="PS51379"/>
    </source>
</evidence>
<dbReference type="PANTHER" id="PTHR42783">
    <property type="entry name" value="GLUTAMATE SYNTHASE [NADPH] SMALL CHAIN"/>
    <property type="match status" value="1"/>
</dbReference>
<dbReference type="STRING" id="563176.SAMN04488090_4124"/>
<dbReference type="Gene3D" id="3.30.70.20">
    <property type="match status" value="2"/>
</dbReference>
<evidence type="ECO:0000256" key="1">
    <source>
        <dbReference type="SAM" id="MobiDB-lite"/>
    </source>
</evidence>